<evidence type="ECO:0000256" key="3">
    <source>
        <dbReference type="ARBA" id="ARBA00022679"/>
    </source>
</evidence>
<feature type="transmembrane region" description="Helical" evidence="8">
    <location>
        <begin position="229"/>
        <end position="250"/>
    </location>
</feature>
<evidence type="ECO:0000313" key="10">
    <source>
        <dbReference type="Proteomes" id="UP000218505"/>
    </source>
</evidence>
<feature type="transmembrane region" description="Helical" evidence="8">
    <location>
        <begin position="326"/>
        <end position="352"/>
    </location>
</feature>
<feature type="transmembrane region" description="Helical" evidence="8">
    <location>
        <begin position="430"/>
        <end position="451"/>
    </location>
</feature>
<feature type="transmembrane region" description="Helical" evidence="8">
    <location>
        <begin position="463"/>
        <end position="485"/>
    </location>
</feature>
<comment type="subcellular location">
    <subcellularLocation>
        <location evidence="1">Membrane</location>
        <topology evidence="1">Multi-pass membrane protein</topology>
    </subcellularLocation>
</comment>
<evidence type="ECO:0000256" key="5">
    <source>
        <dbReference type="ARBA" id="ARBA00022989"/>
    </source>
</evidence>
<evidence type="ECO:0000256" key="8">
    <source>
        <dbReference type="SAM" id="Phobius"/>
    </source>
</evidence>
<feature type="transmembrane region" description="Helical" evidence="8">
    <location>
        <begin position="284"/>
        <end position="314"/>
    </location>
</feature>
<feature type="transmembrane region" description="Helical" evidence="8">
    <location>
        <begin position="112"/>
        <end position="127"/>
    </location>
</feature>
<reference evidence="9" key="1">
    <citation type="submission" date="2017-09" db="EMBL/GenBank/DDBJ databases">
        <title>Complete Genome Sequence of ansamitocin-producing Bacterium Actinosynnema pretiosum X47.</title>
        <authorList>
            <person name="Cao G."/>
            <person name="Zong G."/>
            <person name="Zhong C."/>
            <person name="Fu J."/>
        </authorList>
    </citation>
    <scope>NUCLEOTIDE SEQUENCE [LARGE SCALE GENOMIC DNA]</scope>
    <source>
        <strain evidence="9">X47</strain>
    </source>
</reference>
<gene>
    <name evidence="9" type="ORF">CNX65_25660</name>
</gene>
<dbReference type="EMBL" id="CP023445">
    <property type="protein sequence ID" value="ATE56238.1"/>
    <property type="molecule type" value="Genomic_DNA"/>
</dbReference>
<evidence type="ECO:0000256" key="1">
    <source>
        <dbReference type="ARBA" id="ARBA00004141"/>
    </source>
</evidence>
<keyword evidence="4 8" id="KW-0812">Transmembrane</keyword>
<evidence type="ECO:0000256" key="2">
    <source>
        <dbReference type="ARBA" id="ARBA00022676"/>
    </source>
</evidence>
<comment type="similarity">
    <text evidence="7">Belongs to the MptA/B family.</text>
</comment>
<feature type="transmembrane region" description="Helical" evidence="8">
    <location>
        <begin position="74"/>
        <end position="91"/>
    </location>
</feature>
<feature type="transmembrane region" description="Helical" evidence="8">
    <location>
        <begin position="372"/>
        <end position="388"/>
    </location>
</feature>
<feature type="transmembrane region" description="Helical" evidence="8">
    <location>
        <begin position="200"/>
        <end position="217"/>
    </location>
</feature>
<evidence type="ECO:0000256" key="7">
    <source>
        <dbReference type="ARBA" id="ARBA00043987"/>
    </source>
</evidence>
<protein>
    <recommendedName>
        <fullName evidence="11">Alpha-1,6-mannosyltransferase</fullName>
    </recommendedName>
</protein>
<sequence length="527" mass="55214">MITGAVLGDRDGIGGAAPLDAVERRQLDIVRRWGTVGALLLAAGSLGAGAAPVLSPLPGTPVLGLFARMPSATLAVAWTGIFMIVSAWLWLGRFARPGRPRLVSRSQMDRTLMMWITPLVFVLPMFSRDVYSYLAQSQIAANGQDPYELGPATALGVDNVLTQNVPTIWRETPAPYGPLFLALGRVISAVTGDHVLPGVFLHRMLALVGLAMIVWALPRLAVRFGVPEVSALWLGAANPLVLFHLVVGVHNEALAIGLMLVGIEVALRRLPVHNPGDPLTRDELLWVALGAALITLGAMVKLPAALALGFLGIIVARRRGGRLRDLLSVAVFMLVVAVVVTVATCFGTGLGFGWTETLNTAGTVKSWMSPPTALGFLGGGLGLALGLGNHTDSTIALGRLIGQAVYVVIVGSLLWKAFRGRIKAVNGLGAGLGAVLVLGPVLQPWYLLWAALPLATAVLAKRFRLVATAGSAIIAVVLPPTGAAFDGRAYVLPQAVLGAVLVFAVCLFVARKHVGPLIRKDPLPGAA</sequence>
<evidence type="ECO:0000313" key="9">
    <source>
        <dbReference type="EMBL" id="ATE56238.1"/>
    </source>
</evidence>
<keyword evidence="3" id="KW-0808">Transferase</keyword>
<proteinExistence type="inferred from homology"/>
<keyword evidence="10" id="KW-1185">Reference proteome</keyword>
<keyword evidence="5 8" id="KW-1133">Transmembrane helix</keyword>
<organism evidence="9 10">
    <name type="scientific">Actinosynnema pretiosum</name>
    <dbReference type="NCBI Taxonomy" id="42197"/>
    <lineage>
        <taxon>Bacteria</taxon>
        <taxon>Bacillati</taxon>
        <taxon>Actinomycetota</taxon>
        <taxon>Actinomycetes</taxon>
        <taxon>Pseudonocardiales</taxon>
        <taxon>Pseudonocardiaceae</taxon>
        <taxon>Actinosynnema</taxon>
    </lineage>
</organism>
<dbReference type="Proteomes" id="UP000218505">
    <property type="component" value="Chromosome"/>
</dbReference>
<keyword evidence="2" id="KW-0328">Glycosyltransferase</keyword>
<feature type="transmembrane region" description="Helical" evidence="8">
    <location>
        <begin position="491"/>
        <end position="510"/>
    </location>
</feature>
<dbReference type="Pfam" id="PF26314">
    <property type="entry name" value="MptA_B_family"/>
    <property type="match status" value="1"/>
</dbReference>
<feature type="transmembrane region" description="Helical" evidence="8">
    <location>
        <begin position="33"/>
        <end position="54"/>
    </location>
</feature>
<dbReference type="NCBIfam" id="NF038066">
    <property type="entry name" value="MptB"/>
    <property type="match status" value="1"/>
</dbReference>
<dbReference type="GO" id="GO:0016757">
    <property type="term" value="F:glycosyltransferase activity"/>
    <property type="evidence" value="ECO:0007669"/>
    <property type="project" value="UniProtKB-KW"/>
</dbReference>
<accession>A0A290ZB52</accession>
<keyword evidence="6 8" id="KW-0472">Membrane</keyword>
<evidence type="ECO:0008006" key="11">
    <source>
        <dbReference type="Google" id="ProtNLM"/>
    </source>
</evidence>
<dbReference type="InterPro" id="IPR049829">
    <property type="entry name" value="MptA/B-like"/>
</dbReference>
<name>A0A290ZB52_9PSEU</name>
<dbReference type="AlphaFoldDB" id="A0A290ZB52"/>
<feature type="transmembrane region" description="Helical" evidence="8">
    <location>
        <begin position="400"/>
        <end position="418"/>
    </location>
</feature>
<dbReference type="GO" id="GO:0016020">
    <property type="term" value="C:membrane"/>
    <property type="evidence" value="ECO:0007669"/>
    <property type="project" value="UniProtKB-SubCell"/>
</dbReference>
<evidence type="ECO:0000256" key="6">
    <source>
        <dbReference type="ARBA" id="ARBA00023136"/>
    </source>
</evidence>
<evidence type="ECO:0000256" key="4">
    <source>
        <dbReference type="ARBA" id="ARBA00022692"/>
    </source>
</evidence>
<dbReference type="KEGG" id="apre:CNX65_25660"/>